<dbReference type="OMA" id="TPRYFAR"/>
<comment type="similarity">
    <text evidence="1">Belongs to the peptidase S49 family.</text>
</comment>
<dbReference type="PANTHER" id="PTHR33209">
    <property type="entry name" value="PROTEASE 4"/>
    <property type="match status" value="1"/>
</dbReference>
<dbReference type="OrthoDB" id="45421at2759"/>
<dbReference type="HOGENOM" id="CLU_401181_0_0_1"/>
<gene>
    <name evidence="5" type="ORF">MSYG_2135</name>
</gene>
<dbReference type="GO" id="GO:0008236">
    <property type="term" value="F:serine-type peptidase activity"/>
    <property type="evidence" value="ECO:0007669"/>
    <property type="project" value="UniProtKB-KW"/>
</dbReference>
<dbReference type="KEGG" id="msym:MSY001_0536"/>
<name>M5EJL5_MALS4</name>
<evidence type="ECO:0000313" key="5">
    <source>
        <dbReference type="EMBL" id="SHO77793.1"/>
    </source>
</evidence>
<dbReference type="RefSeq" id="XP_018739163.1">
    <property type="nucleotide sequence ID" value="XM_018885626.1"/>
</dbReference>
<evidence type="ECO:0000256" key="1">
    <source>
        <dbReference type="ARBA" id="ARBA00008683"/>
    </source>
</evidence>
<dbReference type="EMBL" id="LT671823">
    <property type="protein sequence ID" value="SHO77793.1"/>
    <property type="molecule type" value="Genomic_DNA"/>
</dbReference>
<reference evidence="6" key="1">
    <citation type="journal article" date="2017" name="Nucleic Acids Res.">
        <title>Proteogenomics produces comprehensive and highly accurate protein-coding gene annotation in a complete genome assembly of Malassezia sympodialis.</title>
        <authorList>
            <person name="Zhu Y."/>
            <person name="Engstroem P.G."/>
            <person name="Tellgren-Roth C."/>
            <person name="Baudo C.D."/>
            <person name="Kennell J.C."/>
            <person name="Sun S."/>
            <person name="Billmyre R.B."/>
            <person name="Schroeder M.S."/>
            <person name="Andersson A."/>
            <person name="Holm T."/>
            <person name="Sigurgeirsson B."/>
            <person name="Wu G."/>
            <person name="Sankaranarayanan S.R."/>
            <person name="Siddharthan R."/>
            <person name="Sanyal K."/>
            <person name="Lundeberg J."/>
            <person name="Nystedt B."/>
            <person name="Boekhout T."/>
            <person name="Dawson T.L. Jr."/>
            <person name="Heitman J."/>
            <person name="Scheynius A."/>
            <person name="Lehtioe J."/>
        </authorList>
    </citation>
    <scope>NUCLEOTIDE SEQUENCE [LARGE SCALE GENOMIC DNA]</scope>
    <source>
        <strain evidence="6">ATCC 42132</strain>
    </source>
</reference>
<dbReference type="GO" id="GO:0006508">
    <property type="term" value="P:proteolysis"/>
    <property type="evidence" value="ECO:0007669"/>
    <property type="project" value="UniProtKB-KW"/>
</dbReference>
<dbReference type="AlphaFoldDB" id="M5EJL5"/>
<dbReference type="Gene3D" id="3.90.226.10">
    <property type="entry name" value="2-enoyl-CoA Hydratase, Chain A, domain 1"/>
    <property type="match status" value="2"/>
</dbReference>
<keyword evidence="4" id="KW-0720">Serine protease</keyword>
<evidence type="ECO:0000256" key="4">
    <source>
        <dbReference type="ARBA" id="ARBA00022825"/>
    </source>
</evidence>
<dbReference type="Proteomes" id="UP000186303">
    <property type="component" value="Chromosome 3"/>
</dbReference>
<dbReference type="VEuPathDB" id="FungiDB:MSYG_2135"/>
<dbReference type="InterPro" id="IPR002142">
    <property type="entry name" value="Peptidase_S49"/>
</dbReference>
<evidence type="ECO:0000256" key="3">
    <source>
        <dbReference type="ARBA" id="ARBA00022801"/>
    </source>
</evidence>
<evidence type="ECO:0000256" key="2">
    <source>
        <dbReference type="ARBA" id="ARBA00022670"/>
    </source>
</evidence>
<dbReference type="PANTHER" id="PTHR33209:SF1">
    <property type="entry name" value="PEPTIDASE S49 DOMAIN-CONTAINING PROTEIN"/>
    <property type="match status" value="1"/>
</dbReference>
<dbReference type="SUPFAM" id="SSF52096">
    <property type="entry name" value="ClpP/crotonase"/>
    <property type="match status" value="2"/>
</dbReference>
<dbReference type="STRING" id="1230383.M5EJL5"/>
<dbReference type="CDD" id="cd07018">
    <property type="entry name" value="S49_SppA_67K_type"/>
    <property type="match status" value="1"/>
</dbReference>
<proteinExistence type="inferred from homology"/>
<dbReference type="InterPro" id="IPR047272">
    <property type="entry name" value="S49_SppA_C"/>
</dbReference>
<keyword evidence="2" id="KW-0645">Protease</keyword>
<dbReference type="InterPro" id="IPR029045">
    <property type="entry name" value="ClpP/crotonase-like_dom_sf"/>
</dbReference>
<protein>
    <submittedName>
        <fullName evidence="5">Uncharacterized protein</fullName>
    </submittedName>
</protein>
<accession>M5EJL5</accession>
<dbReference type="CDD" id="cd07023">
    <property type="entry name" value="S49_Sppa_N_C"/>
    <property type="match status" value="1"/>
</dbReference>
<dbReference type="Pfam" id="PF01343">
    <property type="entry name" value="Peptidase_S49"/>
    <property type="match status" value="2"/>
</dbReference>
<keyword evidence="6" id="KW-1185">Reference proteome</keyword>
<organism evidence="5 6">
    <name type="scientific">Malassezia sympodialis (strain ATCC 42132)</name>
    <name type="common">Atopic eczema-associated yeast</name>
    <dbReference type="NCBI Taxonomy" id="1230383"/>
    <lineage>
        <taxon>Eukaryota</taxon>
        <taxon>Fungi</taxon>
        <taxon>Dikarya</taxon>
        <taxon>Basidiomycota</taxon>
        <taxon>Ustilaginomycotina</taxon>
        <taxon>Malasseziomycetes</taxon>
        <taxon>Malasseziales</taxon>
        <taxon>Malasseziaceae</taxon>
        <taxon>Malassezia</taxon>
    </lineage>
</organism>
<keyword evidence="3" id="KW-0378">Hydrolase</keyword>
<sequence>MWKAVTQSRVGRTASALWRYKGPIVIGCTVTMLATQSVISARQQRAQEYIEPGTYLTWRLYDGAVVETKQPESLQSLLAQASSKESPPVLELREAIRAIHAAKQDPRIRGIVANLSGINLPSMIPRKPLTLAQVEELIHALKEFQVAKKAQFKDDAPSTVAWTDTFDRQTSYLLASTFERVYMQPTGTVPLVGMEAHVPFVRRLLSWLGVRVHSETRKELKSMTSTFVHDELPAAQLANYAEMLGDMQRHFARYLGQNRFKRDGLEAATDRAAALMHEGPYSAREALDVGLIDGTLHYHEHKSRLEPGPRKSLVQYAKITSKATASRPDPLSPKVALVYLNGAIDRTKRPSSASDAMRGLHEAAEQSDVDAIVLRINSGGGDVVTSETLWGVLQDIRARTKRPVVVSFGSVGASGAYYTAVAADAIFANQSTLTGSIGVALMRPTVTQGLLDKLHVNVQSLFTGSTALSSLHELDAQQVKRVQKNVDQTYEDFLHKVQQGRGLSRDVLDKLAGGRVMTGMRAWMECLPETSRHRLPRDHARSYETATQADASGVPVVTVTPRAPADAPETREDTRQGHGRGLIDQLGGLWDAARYAAALADARKEPEQGTGTRTIHEPTLVRFPAEAPLWKRLQTLLTSAGAPSGPGGPGAEAPWMLWMQWAQAAYDEWLATSMRVRAEADAYVSM</sequence>
<dbReference type="InterPro" id="IPR047217">
    <property type="entry name" value="S49_SppA_67K_type_N"/>
</dbReference>
<evidence type="ECO:0000313" key="6">
    <source>
        <dbReference type="Proteomes" id="UP000186303"/>
    </source>
</evidence>